<dbReference type="GeneID" id="16573397"/>
<dbReference type="Pfam" id="PF13847">
    <property type="entry name" value="Methyltransf_31"/>
    <property type="match status" value="1"/>
</dbReference>
<evidence type="ECO:0000313" key="5">
    <source>
        <dbReference type="Proteomes" id="UP000266720"/>
    </source>
</evidence>
<dbReference type="EMBL" id="CP007493">
    <property type="protein sequence ID" value="AJB42825.1"/>
    <property type="molecule type" value="Genomic_DNA"/>
</dbReference>
<dbReference type="GeneID" id="25407199"/>
<evidence type="ECO:0000259" key="3">
    <source>
        <dbReference type="Pfam" id="PF13847"/>
    </source>
</evidence>
<dbReference type="STRING" id="697581.TCARB_1789"/>
<gene>
    <name evidence="4" type="ORF">TCARB_1789</name>
</gene>
<dbReference type="Gene3D" id="3.40.50.150">
    <property type="entry name" value="Vaccinia Virus protein VP39"/>
    <property type="match status" value="1"/>
</dbReference>
<feature type="domain" description="Methyltransferase" evidence="3">
    <location>
        <begin position="136"/>
        <end position="240"/>
    </location>
</feature>
<accession>A0A3G1A926</accession>
<dbReference type="KEGG" id="tcb:TCARB_1789"/>
<reference evidence="5" key="1">
    <citation type="book" date="2010" name="EXTREMOPHILES" publisher="0:0-0">
        <title>Complete genome sequences of ten hyperthermophilic archaea reveal their metabolic capabilities and possible ecological roles.</title>
        <editorList>
            <person name="?"/>
        </editorList>
        <authorList>
            <person name="Ravin N.V."/>
            <person name="Mardanov A.V."/>
            <person name="Bonch-Osmolovskaya E.A."/>
            <person name="Skryabin K.G."/>
        </authorList>
    </citation>
    <scope>NUCLEOTIDE SEQUENCE [LARGE SCALE GENOMIC DNA]</scope>
    <source>
        <strain evidence="5">1505</strain>
    </source>
</reference>
<keyword evidence="1" id="KW-0489">Methyltransferase</keyword>
<sequence>MQEYTFKPVQGILLSPYTATRLLGLKGKGEVPVNVGLDSAVAEKTGEGYVISLENNSYTIEENILRRIVDSDRFLYLGPEGVYLVELRDSNYYKLKYLGEKTAPTLEINGVHMHNISGTTPLDDARLKVKLLGVQRGDTVLDICTGLGYTAIQSHSRGAEVTTIEKDINVLKIAEHNPYSKALTNIKILLGDAAQIIKQLPDEAFTKILHDPPVFAFAGQLYSEEFYREIYRVLERGGTLFHYTGAPGKHRGVSFQKGVAERLRRAGFQVKKIIREYGILAEKP</sequence>
<dbReference type="GO" id="GO:0008168">
    <property type="term" value="F:methyltransferase activity"/>
    <property type="evidence" value="ECO:0007669"/>
    <property type="project" value="UniProtKB-KW"/>
</dbReference>
<evidence type="ECO:0000256" key="1">
    <source>
        <dbReference type="ARBA" id="ARBA00022603"/>
    </source>
</evidence>
<dbReference type="SUPFAM" id="SSF53335">
    <property type="entry name" value="S-adenosyl-L-methionine-dependent methyltransferases"/>
    <property type="match status" value="1"/>
</dbReference>
<keyword evidence="1" id="KW-0808">Transferase</keyword>
<dbReference type="Proteomes" id="UP000266720">
    <property type="component" value="Chromosome"/>
</dbReference>
<dbReference type="InterPro" id="IPR025714">
    <property type="entry name" value="Methyltranfer_dom"/>
</dbReference>
<name>A0A3G1A926_9CREN</name>
<protein>
    <recommendedName>
        <fullName evidence="3">Methyltransferase domain-containing protein</fullName>
    </recommendedName>
</protein>
<proteinExistence type="predicted"/>
<dbReference type="GO" id="GO:0032259">
    <property type="term" value="P:methylation"/>
    <property type="evidence" value="ECO:0007669"/>
    <property type="project" value="UniProtKB-KW"/>
</dbReference>
<dbReference type="InterPro" id="IPR029063">
    <property type="entry name" value="SAM-dependent_MTases_sf"/>
</dbReference>
<dbReference type="RefSeq" id="WP_020962419.1">
    <property type="nucleotide sequence ID" value="NZ_CP007493.1"/>
</dbReference>
<organism evidence="4 5">
    <name type="scientific">Thermofilum adornatum 1505</name>
    <dbReference type="NCBI Taxonomy" id="697581"/>
    <lineage>
        <taxon>Archaea</taxon>
        <taxon>Thermoproteota</taxon>
        <taxon>Thermoprotei</taxon>
        <taxon>Thermofilales</taxon>
        <taxon>Thermofilaceae</taxon>
        <taxon>Thermofilum</taxon>
    </lineage>
</organism>
<evidence type="ECO:0000313" key="4">
    <source>
        <dbReference type="EMBL" id="AJB42825.1"/>
    </source>
</evidence>
<dbReference type="AlphaFoldDB" id="A0A3G1A926"/>
<dbReference type="CDD" id="cd02440">
    <property type="entry name" value="AdoMet_MTases"/>
    <property type="match status" value="1"/>
</dbReference>
<keyword evidence="2" id="KW-0949">S-adenosyl-L-methionine</keyword>
<evidence type="ECO:0000256" key="2">
    <source>
        <dbReference type="ARBA" id="ARBA00022691"/>
    </source>
</evidence>